<accession>E3LP68</accession>
<dbReference type="AlphaFoldDB" id="E3LP68"/>
<feature type="region of interest" description="Disordered" evidence="1">
    <location>
        <begin position="135"/>
        <end position="164"/>
    </location>
</feature>
<dbReference type="Proteomes" id="UP000008281">
    <property type="component" value="Unassembled WGS sequence"/>
</dbReference>
<feature type="region of interest" description="Disordered" evidence="1">
    <location>
        <begin position="30"/>
        <end position="72"/>
    </location>
</feature>
<gene>
    <name evidence="2" type="ORF">CRE_27230</name>
</gene>
<feature type="compositionally biased region" description="Basic and acidic residues" evidence="1">
    <location>
        <begin position="44"/>
        <end position="54"/>
    </location>
</feature>
<evidence type="ECO:0000256" key="1">
    <source>
        <dbReference type="SAM" id="MobiDB-lite"/>
    </source>
</evidence>
<protein>
    <submittedName>
        <fullName evidence="2">Uncharacterized protein</fullName>
    </submittedName>
</protein>
<evidence type="ECO:0000313" key="2">
    <source>
        <dbReference type="EMBL" id="EFP05418.1"/>
    </source>
</evidence>
<feature type="compositionally biased region" description="Polar residues" evidence="1">
    <location>
        <begin position="139"/>
        <end position="155"/>
    </location>
</feature>
<name>E3LP68_CAERE</name>
<dbReference type="eggNOG" id="ENOG502TJ44">
    <property type="taxonomic scope" value="Eukaryota"/>
</dbReference>
<proteinExistence type="predicted"/>
<dbReference type="CTD" id="9812940"/>
<keyword evidence="3" id="KW-1185">Reference proteome</keyword>
<organism evidence="3">
    <name type="scientific">Caenorhabditis remanei</name>
    <name type="common">Caenorhabditis vulgaris</name>
    <dbReference type="NCBI Taxonomy" id="31234"/>
    <lineage>
        <taxon>Eukaryota</taxon>
        <taxon>Metazoa</taxon>
        <taxon>Ecdysozoa</taxon>
        <taxon>Nematoda</taxon>
        <taxon>Chromadorea</taxon>
        <taxon>Rhabditida</taxon>
        <taxon>Rhabditina</taxon>
        <taxon>Rhabditomorpha</taxon>
        <taxon>Rhabditoidea</taxon>
        <taxon>Rhabditidae</taxon>
        <taxon>Peloderinae</taxon>
        <taxon>Caenorhabditis</taxon>
    </lineage>
</organism>
<dbReference type="KEGG" id="crq:GCK72_018535"/>
<dbReference type="GeneID" id="9812940"/>
<dbReference type="EMBL" id="DS268412">
    <property type="protein sequence ID" value="EFP05418.1"/>
    <property type="molecule type" value="Genomic_DNA"/>
</dbReference>
<reference evidence="2" key="1">
    <citation type="submission" date="2007-07" db="EMBL/GenBank/DDBJ databases">
        <title>PCAP assembly of the Caenorhabditis remanei genome.</title>
        <authorList>
            <consortium name="The Caenorhabditis remanei Sequencing Consortium"/>
            <person name="Wilson R.K."/>
        </authorList>
    </citation>
    <scope>NUCLEOTIDE SEQUENCE [LARGE SCALE GENOMIC DNA]</scope>
    <source>
        <strain evidence="2">PB4641</strain>
    </source>
</reference>
<feature type="compositionally biased region" description="Low complexity" evidence="1">
    <location>
        <begin position="30"/>
        <end position="41"/>
    </location>
</feature>
<sequence>MHSSCSSATFWNSNIPSALNGYKIPKKKISSSLSHQIPSSSDNDFNKEEAKDSDMLPGLSHNNKSSGKKNNETSATFMSQHNQEFKKTEFEVPLNSKMFRTNPHSSVSKYGFKSKLEDESCSIIKVPDFSKGFRIPKKSPSTSSIHSQTTGSTQIKRAVKRTASNPESFSSLTLDSEQIKLIKRGQAPGYLIEAFKDPVGELRWKKEVAEYRQRKTNLPKITGKEKTMINWRKEKGDWPQGSRDREEISKQLSIDYDKVDRQIRNDPRNKVLVRRYGKRQQRDKITVQQKEELSRSIAREKPDLSGSVSREIFRLTPACPDIRRDQLTTYCRSYK</sequence>
<dbReference type="OrthoDB" id="5894128at2759"/>
<dbReference type="RefSeq" id="XP_003114080.2">
    <property type="nucleotide sequence ID" value="XM_003114032.2"/>
</dbReference>
<dbReference type="HOGENOM" id="CLU_829597_0_0_1"/>
<evidence type="ECO:0000313" key="3">
    <source>
        <dbReference type="Proteomes" id="UP000008281"/>
    </source>
</evidence>